<dbReference type="PANTHER" id="PTHR33698">
    <property type="entry name" value="NUCLEAR TRANSPORT FACTOR 2 (NTF2)-LIKE PROTEIN"/>
    <property type="match status" value="1"/>
</dbReference>
<dbReference type="InParanoid" id="B7FTX9"/>
<dbReference type="GeneID" id="7197856"/>
<keyword evidence="1" id="KW-0812">Transmembrane</keyword>
<feature type="transmembrane region" description="Helical" evidence="1">
    <location>
        <begin position="418"/>
        <end position="435"/>
    </location>
</feature>
<dbReference type="Gene3D" id="3.10.450.50">
    <property type="match status" value="2"/>
</dbReference>
<keyword evidence="1" id="KW-1133">Transmembrane helix</keyword>
<feature type="transmembrane region" description="Helical" evidence="1">
    <location>
        <begin position="555"/>
        <end position="574"/>
    </location>
</feature>
<dbReference type="AlphaFoldDB" id="B7FTX9"/>
<dbReference type="InterPro" id="IPR037401">
    <property type="entry name" value="SnoaL-like"/>
</dbReference>
<dbReference type="PANTHER" id="PTHR33698:SF3">
    <property type="entry name" value="OS09G0266000 PROTEIN"/>
    <property type="match status" value="1"/>
</dbReference>
<dbReference type="EMBL" id="CM000607">
    <property type="protein sequence ID" value="EEC49886.1"/>
    <property type="molecule type" value="Genomic_DNA"/>
</dbReference>
<feature type="transmembrane region" description="Helical" evidence="1">
    <location>
        <begin position="470"/>
        <end position="490"/>
    </location>
</feature>
<accession>B7FTX9</accession>
<evidence type="ECO:0000313" key="3">
    <source>
        <dbReference type="EMBL" id="EEC49886.1"/>
    </source>
</evidence>
<feature type="transmembrane region" description="Helical" evidence="1">
    <location>
        <begin position="377"/>
        <end position="397"/>
    </location>
</feature>
<dbReference type="KEGG" id="pti:PHATRDRAFT_44390"/>
<dbReference type="SUPFAM" id="SSF54427">
    <property type="entry name" value="NTF2-like"/>
    <property type="match status" value="2"/>
</dbReference>
<feature type="domain" description="SnoaL-like" evidence="2">
    <location>
        <begin position="243"/>
        <end position="336"/>
    </location>
</feature>
<name>B7FTX9_PHATC</name>
<gene>
    <name evidence="3" type="ORF">PHATRDRAFT_44390</name>
</gene>
<reference evidence="4" key="2">
    <citation type="submission" date="2008-08" db="EMBL/GenBank/DDBJ databases">
        <authorList>
            <consortium name="Diatom Consortium"/>
            <person name="Grigoriev I."/>
            <person name="Grimwood J."/>
            <person name="Kuo A."/>
            <person name="Otillar R.P."/>
            <person name="Salamov A."/>
            <person name="Detter J.C."/>
            <person name="Lindquist E."/>
            <person name="Shapiro H."/>
            <person name="Lucas S."/>
            <person name="Glavina del Rio T."/>
            <person name="Pitluck S."/>
            <person name="Rokhsar D."/>
            <person name="Bowler C."/>
        </authorList>
    </citation>
    <scope>GENOME REANNOTATION</scope>
    <source>
        <strain evidence="4">CCAP 1055/1</strain>
    </source>
</reference>
<evidence type="ECO:0000256" key="1">
    <source>
        <dbReference type="SAM" id="Phobius"/>
    </source>
</evidence>
<reference evidence="3 4" key="1">
    <citation type="journal article" date="2008" name="Nature">
        <title>The Phaeodactylum genome reveals the evolutionary history of diatom genomes.</title>
        <authorList>
            <person name="Bowler C."/>
            <person name="Allen A.E."/>
            <person name="Badger J.H."/>
            <person name="Grimwood J."/>
            <person name="Jabbari K."/>
            <person name="Kuo A."/>
            <person name="Maheswari U."/>
            <person name="Martens C."/>
            <person name="Maumus F."/>
            <person name="Otillar R.P."/>
            <person name="Rayko E."/>
            <person name="Salamov A."/>
            <person name="Vandepoele K."/>
            <person name="Beszteri B."/>
            <person name="Gruber A."/>
            <person name="Heijde M."/>
            <person name="Katinka M."/>
            <person name="Mock T."/>
            <person name="Valentin K."/>
            <person name="Verret F."/>
            <person name="Berges J.A."/>
            <person name="Brownlee C."/>
            <person name="Cadoret J.P."/>
            <person name="Chiovitti A."/>
            <person name="Choi C.J."/>
            <person name="Coesel S."/>
            <person name="De Martino A."/>
            <person name="Detter J.C."/>
            <person name="Durkin C."/>
            <person name="Falciatore A."/>
            <person name="Fournet J."/>
            <person name="Haruta M."/>
            <person name="Huysman M.J."/>
            <person name="Jenkins B.D."/>
            <person name="Jiroutova K."/>
            <person name="Jorgensen R.E."/>
            <person name="Joubert Y."/>
            <person name="Kaplan A."/>
            <person name="Kroger N."/>
            <person name="Kroth P.G."/>
            <person name="La Roche J."/>
            <person name="Lindquist E."/>
            <person name="Lommer M."/>
            <person name="Martin-Jezequel V."/>
            <person name="Lopez P.J."/>
            <person name="Lucas S."/>
            <person name="Mangogna M."/>
            <person name="McGinnis K."/>
            <person name="Medlin L.K."/>
            <person name="Montsant A."/>
            <person name="Oudot-Le Secq M.P."/>
            <person name="Napoli C."/>
            <person name="Obornik M."/>
            <person name="Parker M.S."/>
            <person name="Petit J.L."/>
            <person name="Porcel B.M."/>
            <person name="Poulsen N."/>
            <person name="Robison M."/>
            <person name="Rychlewski L."/>
            <person name="Rynearson T.A."/>
            <person name="Schmutz J."/>
            <person name="Shapiro H."/>
            <person name="Siaut M."/>
            <person name="Stanley M."/>
            <person name="Sussman M.R."/>
            <person name="Taylor A.R."/>
            <person name="Vardi A."/>
            <person name="von Dassow P."/>
            <person name="Vyverman W."/>
            <person name="Willis A."/>
            <person name="Wyrwicz L.S."/>
            <person name="Rokhsar D.S."/>
            <person name="Weissenbach J."/>
            <person name="Armbrust E.V."/>
            <person name="Green B.R."/>
            <person name="Van de Peer Y."/>
            <person name="Grigoriev I.V."/>
        </authorList>
    </citation>
    <scope>NUCLEOTIDE SEQUENCE [LARGE SCALE GENOMIC DNA]</scope>
    <source>
        <strain evidence="3 4">CCAP 1055/1</strain>
    </source>
</reference>
<evidence type="ECO:0000259" key="2">
    <source>
        <dbReference type="Pfam" id="PF12680"/>
    </source>
</evidence>
<dbReference type="InterPro" id="IPR032710">
    <property type="entry name" value="NTF2-like_dom_sf"/>
</dbReference>
<organism evidence="3 4">
    <name type="scientific">Phaeodactylum tricornutum (strain CCAP 1055/1)</name>
    <dbReference type="NCBI Taxonomy" id="556484"/>
    <lineage>
        <taxon>Eukaryota</taxon>
        <taxon>Sar</taxon>
        <taxon>Stramenopiles</taxon>
        <taxon>Ochrophyta</taxon>
        <taxon>Bacillariophyta</taxon>
        <taxon>Bacillariophyceae</taxon>
        <taxon>Bacillariophycidae</taxon>
        <taxon>Naviculales</taxon>
        <taxon>Phaeodactylaceae</taxon>
        <taxon>Phaeodactylum</taxon>
    </lineage>
</organism>
<keyword evidence="4" id="KW-1185">Reference proteome</keyword>
<evidence type="ECO:0000313" key="4">
    <source>
        <dbReference type="Proteomes" id="UP000000759"/>
    </source>
</evidence>
<sequence>MRRQSLVVGVVVALQPNPILAFSTSRSPTLKREHPRWVNNQKRPPSVLSAVSPIDTLVDSWKALWEKPTAAVSLPKKHPAQTVQNFISAYNERDYNTLENMVDPDIEFDDTAYPKPCRGLPELERRWRLTRNAQGDKRIQVAVDDIASSTTTVGIRFHLENVEGEIPNGRGAAFFQLSNDGLLVKKVFWVQESAQKGGEASLQTLNRASKVMKLTGYNKATATSTATKEASEMIETSFLSLPEKYFAAWNRRDMSSAVALFADTVTYDDTAFPEPFSGKTNLSSHLYKCSNAFPSTFTFQVDKVADAGDRISVLWHVENDGDDLPFTRGCSFYNVDTKRNEILDGIDFVEPGPIKLGGFRLLVSTVRTNLEREPARYVPLISWIAYIYIVFFSNGILPGANALELEQRTWEEVRDLSLNFFLVSPLLQLSFSPTVHPMLEGVFNLLLSWAAMFAGFLSDDRREKPNVAPMLPIVIGMQFLTSAFLMPYLVLRSTEESTLVAKDALPKVAQLAEARALAPFLASVGTGSIVWGLVGRMADFGDLSTRWSSFIDLLSIDRVGSSFVVDLALFWLFQSFLIDDDLKRRGIDPETSELPVFLGKYVPFFGMALYLAMRPPLPLNIQNSQND</sequence>
<feature type="transmembrane region" description="Helical" evidence="1">
    <location>
        <begin position="516"/>
        <end position="534"/>
    </location>
</feature>
<dbReference type="Pfam" id="PF12680">
    <property type="entry name" value="SnoaL_2"/>
    <property type="match status" value="2"/>
</dbReference>
<feature type="domain" description="SnoaL-like" evidence="2">
    <location>
        <begin position="83"/>
        <end position="184"/>
    </location>
</feature>
<dbReference type="PaxDb" id="2850-Phatr44390"/>
<dbReference type="RefSeq" id="XP_002178221.1">
    <property type="nucleotide sequence ID" value="XM_002178185.1"/>
</dbReference>
<dbReference type="OrthoDB" id="201750at2759"/>
<dbReference type="HOGENOM" id="CLU_418888_0_0_1"/>
<dbReference type="Proteomes" id="UP000000759">
    <property type="component" value="Chromosome 4"/>
</dbReference>
<protein>
    <recommendedName>
        <fullName evidence="2">SnoaL-like domain-containing protein</fullName>
    </recommendedName>
</protein>
<feature type="transmembrane region" description="Helical" evidence="1">
    <location>
        <begin position="594"/>
        <end position="613"/>
    </location>
</feature>
<dbReference type="eggNOG" id="ENOG502QR51">
    <property type="taxonomic scope" value="Eukaryota"/>
</dbReference>
<keyword evidence="1" id="KW-0472">Membrane</keyword>
<proteinExistence type="predicted"/>